<reference evidence="2" key="2">
    <citation type="submission" date="2013-04" db="EMBL/GenBank/DDBJ databases">
        <title>Genome sequence of Pseudoalteromonas undina.</title>
        <authorList>
            <person name="Xie B.-B."/>
            <person name="Rong J.-C."/>
            <person name="Qin Q.-L."/>
            <person name="Shu Y.-L."/>
            <person name="Zhang Y.-Z."/>
        </authorList>
    </citation>
    <scope>NUCLEOTIDE SEQUENCE</scope>
    <source>
        <strain evidence="2">NCIMB 2128</strain>
    </source>
</reference>
<dbReference type="Proteomes" id="UP000016534">
    <property type="component" value="Unassembled WGS sequence"/>
</dbReference>
<feature type="coiled-coil region" evidence="1">
    <location>
        <begin position="249"/>
        <end position="297"/>
    </location>
</feature>
<keyword evidence="2" id="KW-0966">Cell projection</keyword>
<evidence type="ECO:0000256" key="1">
    <source>
        <dbReference type="SAM" id="Coils"/>
    </source>
</evidence>
<gene>
    <name evidence="2" type="ORF">PUND_04864</name>
</gene>
<proteinExistence type="predicted"/>
<keyword evidence="3" id="KW-1185">Reference proteome</keyword>
<comment type="caution">
    <text evidence="2">The sequence shown here is derived from an EMBL/GenBank/DDBJ whole genome shotgun (WGS) entry which is preliminary data.</text>
</comment>
<evidence type="ECO:0000313" key="3">
    <source>
        <dbReference type="Proteomes" id="UP000016534"/>
    </source>
</evidence>
<dbReference type="EMBL" id="AHCF02000009">
    <property type="protein sequence ID" value="ERG61801.1"/>
    <property type="molecule type" value="Genomic_DNA"/>
</dbReference>
<keyword evidence="2" id="KW-0282">Flagellum</keyword>
<organism evidence="2 3">
    <name type="scientific">Pseudoalteromonas undina</name>
    <dbReference type="NCBI Taxonomy" id="43660"/>
    <lineage>
        <taxon>Bacteria</taxon>
        <taxon>Pseudomonadati</taxon>
        <taxon>Pseudomonadota</taxon>
        <taxon>Gammaproteobacteria</taxon>
        <taxon>Alteromonadales</taxon>
        <taxon>Pseudoalteromonadaceae</taxon>
        <taxon>Pseudoalteromonas</taxon>
    </lineage>
</organism>
<sequence length="341" mass="37447">MLVKSSEKAQAIDLVNTNKSDALVTSTKDSANNLWKNKIVAREDQVKVLTGWAQRGALSQALAKAEQSESTIRNLYMGLEKLAQQLNTQAANTQPQPMQQQQIKVQIASLQNTANKKGSGLDTQLKITDPNRAISKQLNANIDLLSARPHEENIQLVMGRSGKSLSLKIPAYQDEKTNLTAIQNAFAPHHINVELNRENRLLFSAQKDNAAPLLEPWVMSGQGVRIAAGNPISLQLNDLDNPLNELAKIADKNATIAQHREQIQSAQRHLKANLIKIQAQKQQLQSQLEQLDSASSLANTDELLALSLGVKQHMQNPGVNSVAAIMSQANITRNMVQYSLT</sequence>
<reference evidence="2" key="1">
    <citation type="journal article" date="2012" name="J. Bacteriol.">
        <title>Genome sequences of type strains of seven species of the marine bacterium Pseudoalteromonas.</title>
        <authorList>
            <person name="Xie B.B."/>
            <person name="Shu Y.L."/>
            <person name="Qin Q.L."/>
            <person name="Rong J.C."/>
            <person name="Zhang X.Y."/>
            <person name="Chen X.L."/>
            <person name="Shi M."/>
            <person name="He H.L."/>
            <person name="Zhou B.C."/>
            <person name="Zhang Y.Z."/>
        </authorList>
    </citation>
    <scope>NUCLEOTIDE SEQUENCE [LARGE SCALE GENOMIC DNA]</scope>
    <source>
        <strain evidence="2">NCIMB 2128</strain>
    </source>
</reference>
<protein>
    <submittedName>
        <fullName evidence="2">Flagellin</fullName>
    </submittedName>
</protein>
<keyword evidence="1" id="KW-0175">Coiled coil</keyword>
<keyword evidence="2" id="KW-0969">Cilium</keyword>
<evidence type="ECO:0000313" key="2">
    <source>
        <dbReference type="EMBL" id="ERG61801.1"/>
    </source>
</evidence>
<name>A0ABN0NJV5_9GAMM</name>
<accession>A0ABN0NJV5</accession>